<sequence length="373" mass="39785">MLKLLSNILVYREGRWKSSEILIADRRIARIAEAIVCRYDAMERIDGGGCRAVPGYIDQHVHITGGGGEGGFSTQVPPLAAGALMQAGTTTVVGLLGTDGTTRSVESVVAKAKALKEEGLSAYCLTGAYQYPSPTVTGSVRKDIMMIDEVIGVKIAIADHRSSGITKEELVRLAADARQAGILSGKAGIVHLHTGKGDDGLALLFRIIRESNIPVGTFRPTHLGNKLEEALRFASLGGYIDFTTGEEHEGTARVVAEALHRAPKGLVTMSSDGNGSIPVWDDRHEMIGLGVGKVGNLHGVVEALVKNENIPLEEAVLPCTENVAKALLLYPRKGCLQEGSDADILLLNEEMRQDSLIAGGKVVMRHGRLVRSL</sequence>
<feature type="binding site" evidence="3">
    <location>
        <position position="193"/>
    </location>
    <ligand>
        <name>Zn(2+)</name>
        <dbReference type="ChEBI" id="CHEBI:29105"/>
        <label>2</label>
        <note>catalytic</note>
    </ligand>
</feature>
<keyword evidence="7" id="KW-1185">Reference proteome</keyword>
<evidence type="ECO:0000259" key="5">
    <source>
        <dbReference type="Pfam" id="PF01979"/>
    </source>
</evidence>
<evidence type="ECO:0000256" key="4">
    <source>
        <dbReference type="PIRSR" id="PIRSR001238-50"/>
    </source>
</evidence>
<comment type="cofactor">
    <cofactor evidence="1 3">
        <name>Zn(2+)</name>
        <dbReference type="ChEBI" id="CHEBI:29105"/>
    </cofactor>
    <text evidence="1 3">Binds 2 Zn(2+) ions per subunit.</text>
</comment>
<dbReference type="InterPro" id="IPR050378">
    <property type="entry name" value="Metallo-dep_Hydrolases_sf"/>
</dbReference>
<evidence type="ECO:0000313" key="6">
    <source>
        <dbReference type="EMBL" id="ADK82120.1"/>
    </source>
</evidence>
<feature type="binding site" description="via carbamate group" evidence="3">
    <location>
        <position position="154"/>
    </location>
    <ligand>
        <name>Zn(2+)</name>
        <dbReference type="ChEBI" id="CHEBI:29105"/>
        <label>1</label>
        <note>catalytic</note>
    </ligand>
</feature>
<keyword evidence="1 3" id="KW-0862">Zinc</keyword>
<dbReference type="RefSeq" id="WP_013255579.1">
    <property type="nucleotide sequence ID" value="NC_014364.1"/>
</dbReference>
<dbReference type="InterPro" id="IPR011059">
    <property type="entry name" value="Metal-dep_hydrolase_composite"/>
</dbReference>
<dbReference type="SUPFAM" id="SSF51556">
    <property type="entry name" value="Metallo-dependent hydrolases"/>
    <property type="match status" value="1"/>
</dbReference>
<comment type="similarity">
    <text evidence="1">Belongs to the peptidase M38 family.</text>
</comment>
<comment type="PTM">
    <text evidence="4">Carbamylation allows a single lysine to coordinate two zinc ions.</text>
</comment>
<dbReference type="NCBIfam" id="TIGR01975">
    <property type="entry name" value="isoAsp_dipep"/>
    <property type="match status" value="1"/>
</dbReference>
<dbReference type="GO" id="GO:0005737">
    <property type="term" value="C:cytoplasm"/>
    <property type="evidence" value="ECO:0007669"/>
    <property type="project" value="UniProtKB-SubCell"/>
</dbReference>
<feature type="binding site" evidence="3">
    <location>
        <position position="222"/>
    </location>
    <ligand>
        <name>Zn(2+)</name>
        <dbReference type="ChEBI" id="CHEBI:29105"/>
        <label>2</label>
        <note>catalytic</note>
    </ligand>
</feature>
<feature type="binding site" description="via carbamate group" evidence="3">
    <location>
        <position position="154"/>
    </location>
    <ligand>
        <name>Zn(2+)</name>
        <dbReference type="ChEBI" id="CHEBI:29105"/>
        <label>2</label>
        <note>catalytic</note>
    </ligand>
</feature>
<keyword evidence="1 3" id="KW-0479">Metal-binding</keyword>
<dbReference type="GO" id="GO:0008798">
    <property type="term" value="F:beta-aspartyl-peptidase activity"/>
    <property type="evidence" value="ECO:0007669"/>
    <property type="project" value="InterPro"/>
</dbReference>
<reference evidence="6 7" key="1">
    <citation type="journal article" date="2010" name="Stand. Genomic Sci.">
        <title>Complete genome sequence of Spirochaeta smaragdinae type strain (SEBR 4228).</title>
        <authorList>
            <person name="Mavromatis K."/>
            <person name="Yasawong M."/>
            <person name="Chertkov O."/>
            <person name="Lapidus A."/>
            <person name="Lucas S."/>
            <person name="Nolan M."/>
            <person name="Del Rio T.G."/>
            <person name="Tice H."/>
            <person name="Cheng J.F."/>
            <person name="Pitluck S."/>
            <person name="Liolios K."/>
            <person name="Ivanova N."/>
            <person name="Tapia R."/>
            <person name="Han C."/>
            <person name="Bruce D."/>
            <person name="Goodwin L."/>
            <person name="Pati A."/>
            <person name="Chen A."/>
            <person name="Palaniappan K."/>
            <person name="Land M."/>
            <person name="Hauser L."/>
            <person name="Chang Y.J."/>
            <person name="Jeffries C.D."/>
            <person name="Detter J.C."/>
            <person name="Rohde M."/>
            <person name="Brambilla E."/>
            <person name="Spring S."/>
            <person name="Goker M."/>
            <person name="Sikorski J."/>
            <person name="Woyke T."/>
            <person name="Bristow J."/>
            <person name="Eisen J.A."/>
            <person name="Markowitz V."/>
            <person name="Hugenholtz P."/>
            <person name="Klenk H.P."/>
            <person name="Kyrpides N.C."/>
        </authorList>
    </citation>
    <scope>NUCLEOTIDE SEQUENCE [LARGE SCALE GENOMIC DNA]</scope>
    <source>
        <strain evidence="7">DSM 11293 / JCM 15392 / SEBR 4228</strain>
    </source>
</reference>
<evidence type="ECO:0000256" key="1">
    <source>
        <dbReference type="PIRNR" id="PIRNR001238"/>
    </source>
</evidence>
<comment type="function">
    <text evidence="1">Catalyzes the hydrolytic cleavage of a subset of L-isoaspartyl (L-beta-aspartyl) dipeptides. Used to degrade proteins damaged by L-isoaspartyl residues formation.</text>
</comment>
<keyword evidence="1" id="KW-0378">Hydrolase</keyword>
<dbReference type="Pfam" id="PF01979">
    <property type="entry name" value="Amidohydro_1"/>
    <property type="match status" value="1"/>
</dbReference>
<keyword evidence="1" id="KW-0482">Metalloprotease</keyword>
<organism evidence="6 7">
    <name type="scientific">Sediminispirochaeta smaragdinae (strain DSM 11293 / JCM 15392 / SEBR 4228)</name>
    <name type="common">Spirochaeta smaragdinae</name>
    <dbReference type="NCBI Taxonomy" id="573413"/>
    <lineage>
        <taxon>Bacteria</taxon>
        <taxon>Pseudomonadati</taxon>
        <taxon>Spirochaetota</taxon>
        <taxon>Spirochaetia</taxon>
        <taxon>Spirochaetales</taxon>
        <taxon>Spirochaetaceae</taxon>
        <taxon>Sediminispirochaeta</taxon>
    </lineage>
</organism>
<dbReference type="SUPFAM" id="SSF51338">
    <property type="entry name" value="Composite domain of metallo-dependent hydrolases"/>
    <property type="match status" value="1"/>
</dbReference>
<feature type="binding site" evidence="3">
    <location>
        <position position="60"/>
    </location>
    <ligand>
        <name>Zn(2+)</name>
        <dbReference type="ChEBI" id="CHEBI:29105"/>
        <label>1</label>
        <note>catalytic</note>
    </ligand>
</feature>
<dbReference type="OrthoDB" id="9775607at2"/>
<dbReference type="eggNOG" id="COG1001">
    <property type="taxonomic scope" value="Bacteria"/>
</dbReference>
<dbReference type="HOGENOM" id="CLU_058216_0_0_12"/>
<protein>
    <recommendedName>
        <fullName evidence="1">Isoaspartyl dipeptidase</fullName>
        <ecNumber evidence="1">3.4.19.-</ecNumber>
    </recommendedName>
</protein>
<dbReference type="GO" id="GO:0008237">
    <property type="term" value="F:metallopeptidase activity"/>
    <property type="evidence" value="ECO:0007669"/>
    <property type="project" value="UniProtKB-KW"/>
</dbReference>
<proteinExistence type="inferred from homology"/>
<dbReference type="KEGG" id="ssm:Spirs_3018"/>
<evidence type="ECO:0000256" key="3">
    <source>
        <dbReference type="PIRSR" id="PIRSR001238-3"/>
    </source>
</evidence>
<dbReference type="PIRSF" id="PIRSF001238">
    <property type="entry name" value="IadA"/>
    <property type="match status" value="1"/>
</dbReference>
<dbReference type="GO" id="GO:0006508">
    <property type="term" value="P:proteolysis"/>
    <property type="evidence" value="ECO:0007669"/>
    <property type="project" value="UniProtKB-KW"/>
</dbReference>
<feature type="binding site" evidence="3">
    <location>
        <position position="272"/>
    </location>
    <ligand>
        <name>Zn(2+)</name>
        <dbReference type="ChEBI" id="CHEBI:29105"/>
        <label>1</label>
        <note>catalytic</note>
    </ligand>
</feature>
<dbReference type="EMBL" id="CP002116">
    <property type="protein sequence ID" value="ADK82120.1"/>
    <property type="molecule type" value="Genomic_DNA"/>
</dbReference>
<accession>E1R4N2</accession>
<dbReference type="STRING" id="573413.Spirs_3018"/>
<dbReference type="GO" id="GO:0016810">
    <property type="term" value="F:hydrolase activity, acting on carbon-nitrogen (but not peptide) bonds"/>
    <property type="evidence" value="ECO:0007669"/>
    <property type="project" value="InterPro"/>
</dbReference>
<dbReference type="PANTHER" id="PTHR11647:SF1">
    <property type="entry name" value="COLLAPSIN RESPONSE MEDIATOR PROTEIN"/>
    <property type="match status" value="1"/>
</dbReference>
<dbReference type="Gene3D" id="3.20.20.140">
    <property type="entry name" value="Metal-dependent hydrolases"/>
    <property type="match status" value="1"/>
</dbReference>
<feature type="modified residue" description="N6-carboxylysine" evidence="4">
    <location>
        <position position="154"/>
    </location>
</feature>
<comment type="subcellular location">
    <subcellularLocation>
        <location evidence="1">Cytoplasm</location>
    </subcellularLocation>
</comment>
<dbReference type="PANTHER" id="PTHR11647">
    <property type="entry name" value="HYDRANTOINASE/DIHYDROPYRIMIDINASE FAMILY MEMBER"/>
    <property type="match status" value="1"/>
</dbReference>
<dbReference type="Proteomes" id="UP000002318">
    <property type="component" value="Chromosome"/>
</dbReference>
<gene>
    <name evidence="6" type="ordered locus">Spirs_3018</name>
</gene>
<comment type="PTM">
    <text evidence="1">Carboxylation allows a single lysine to coordinate two zinc ions.</text>
</comment>
<keyword evidence="1" id="KW-0645">Protease</keyword>
<feature type="binding site" evidence="3">
    <location>
        <position position="62"/>
    </location>
    <ligand>
        <name>Zn(2+)</name>
        <dbReference type="ChEBI" id="CHEBI:29105"/>
        <label>1</label>
        <note>catalytic</note>
    </ligand>
</feature>
<evidence type="ECO:0000313" key="7">
    <source>
        <dbReference type="Proteomes" id="UP000002318"/>
    </source>
</evidence>
<dbReference type="GO" id="GO:0046872">
    <property type="term" value="F:metal ion binding"/>
    <property type="evidence" value="ECO:0007669"/>
    <property type="project" value="UniProtKB-KW"/>
</dbReference>
<dbReference type="Gene3D" id="2.30.40.10">
    <property type="entry name" value="Urease, subunit C, domain 1"/>
    <property type="match status" value="1"/>
</dbReference>
<dbReference type="EC" id="3.4.19.-" evidence="1"/>
<name>E1R4N2_SEDSS</name>
<feature type="domain" description="Amidohydrolase-related" evidence="5">
    <location>
        <begin position="52"/>
        <end position="363"/>
    </location>
</feature>
<dbReference type="InterPro" id="IPR010229">
    <property type="entry name" value="Pept_M38_dipep"/>
</dbReference>
<evidence type="ECO:0000256" key="2">
    <source>
        <dbReference type="PIRSR" id="PIRSR001238-1"/>
    </source>
</evidence>
<dbReference type="InterPro" id="IPR006680">
    <property type="entry name" value="Amidohydro-rel"/>
</dbReference>
<feature type="active site" description="Proton acceptor" evidence="2">
    <location>
        <position position="272"/>
    </location>
</feature>
<dbReference type="InterPro" id="IPR032466">
    <property type="entry name" value="Metal_Hydrolase"/>
</dbReference>
<dbReference type="AlphaFoldDB" id="E1R4N2"/>